<keyword evidence="1" id="KW-0732">Signal</keyword>
<evidence type="ECO:0000313" key="2">
    <source>
        <dbReference type="Proteomes" id="UP000095283"/>
    </source>
</evidence>
<feature type="chain" id="PRO_5009310467" evidence="1">
    <location>
        <begin position="19"/>
        <end position="192"/>
    </location>
</feature>
<reference evidence="3" key="1">
    <citation type="submission" date="2016-11" db="UniProtKB">
        <authorList>
            <consortium name="WormBaseParasite"/>
        </authorList>
    </citation>
    <scope>IDENTIFICATION</scope>
</reference>
<accession>A0A1I7W6P3</accession>
<keyword evidence="2" id="KW-1185">Reference proteome</keyword>
<dbReference type="Proteomes" id="UP000095283">
    <property type="component" value="Unplaced"/>
</dbReference>
<dbReference type="WBParaSite" id="Hba_00277">
    <property type="protein sequence ID" value="Hba_00277"/>
    <property type="gene ID" value="Hba_00277"/>
</dbReference>
<sequence length="192" mass="22671">MTFLRIFFKSSIFSCLYFSSIYPPWKYCADNRVRSVKIKVAPLLKNVLHKVKSIGKKRKKKSKNIISFYLKIKFYIFNKTNIKCLKYLVSAILHINFPVESCLLGIDNPKLYYCFCVVSIFAHFYNSGGFSSERLGLLEIFAFEKFKNRVINDNKGWMGKVDDQFELWENILVIEMLFVYYGNKIEILKKND</sequence>
<evidence type="ECO:0000313" key="3">
    <source>
        <dbReference type="WBParaSite" id="Hba_00277"/>
    </source>
</evidence>
<name>A0A1I7W6P3_HETBA</name>
<feature type="signal peptide" evidence="1">
    <location>
        <begin position="1"/>
        <end position="18"/>
    </location>
</feature>
<proteinExistence type="predicted"/>
<protein>
    <submittedName>
        <fullName evidence="3">Uncharacterized protein</fullName>
    </submittedName>
</protein>
<evidence type="ECO:0000256" key="1">
    <source>
        <dbReference type="SAM" id="SignalP"/>
    </source>
</evidence>
<dbReference type="AlphaFoldDB" id="A0A1I7W6P3"/>
<organism evidence="2 3">
    <name type="scientific">Heterorhabditis bacteriophora</name>
    <name type="common">Entomopathogenic nematode worm</name>
    <dbReference type="NCBI Taxonomy" id="37862"/>
    <lineage>
        <taxon>Eukaryota</taxon>
        <taxon>Metazoa</taxon>
        <taxon>Ecdysozoa</taxon>
        <taxon>Nematoda</taxon>
        <taxon>Chromadorea</taxon>
        <taxon>Rhabditida</taxon>
        <taxon>Rhabditina</taxon>
        <taxon>Rhabditomorpha</taxon>
        <taxon>Strongyloidea</taxon>
        <taxon>Heterorhabditidae</taxon>
        <taxon>Heterorhabditis</taxon>
    </lineage>
</organism>